<dbReference type="InParanoid" id="A0A0D2WQI7"/>
<dbReference type="Proteomes" id="UP000008743">
    <property type="component" value="Unassembled WGS sequence"/>
</dbReference>
<feature type="domain" description="IBB" evidence="8">
    <location>
        <begin position="1"/>
        <end position="51"/>
    </location>
</feature>
<dbReference type="PANTHER" id="PTHR23316">
    <property type="entry name" value="IMPORTIN ALPHA"/>
    <property type="match status" value="1"/>
</dbReference>
<protein>
    <recommendedName>
        <fullName evidence="5">Importin subunit alpha</fullName>
    </recommendedName>
</protein>
<dbReference type="GO" id="GO:0005634">
    <property type="term" value="C:nucleus"/>
    <property type="evidence" value="ECO:0007669"/>
    <property type="project" value="UniProtKB-ARBA"/>
</dbReference>
<dbReference type="Pfam" id="PF00514">
    <property type="entry name" value="Arm"/>
    <property type="match status" value="4"/>
</dbReference>
<evidence type="ECO:0000313" key="10">
    <source>
        <dbReference type="Proteomes" id="UP000008743"/>
    </source>
</evidence>
<dbReference type="AlphaFoldDB" id="A0A0D2WQI7"/>
<dbReference type="eggNOG" id="KOG0166">
    <property type="taxonomic scope" value="Eukaryota"/>
</dbReference>
<reference evidence="10" key="1">
    <citation type="submission" date="2011-02" db="EMBL/GenBank/DDBJ databases">
        <title>The Genome Sequence of Capsaspora owczarzaki ATCC 30864.</title>
        <authorList>
            <person name="Russ C."/>
            <person name="Cuomo C."/>
            <person name="Burger G."/>
            <person name="Gray M.W."/>
            <person name="Holland P.W.H."/>
            <person name="King N."/>
            <person name="Lang F.B.F."/>
            <person name="Roger A.J."/>
            <person name="Ruiz-Trillo I."/>
            <person name="Young S.K."/>
            <person name="Zeng Q."/>
            <person name="Gargeya S."/>
            <person name="Alvarado L."/>
            <person name="Berlin A."/>
            <person name="Chapman S.B."/>
            <person name="Chen Z."/>
            <person name="Freedman E."/>
            <person name="Gellesch M."/>
            <person name="Goldberg J."/>
            <person name="Griggs A."/>
            <person name="Gujja S."/>
            <person name="Heilman E."/>
            <person name="Heiman D."/>
            <person name="Howarth C."/>
            <person name="Mehta T."/>
            <person name="Neiman D."/>
            <person name="Pearson M."/>
            <person name="Roberts A."/>
            <person name="Saif S."/>
            <person name="Shea T."/>
            <person name="Shenoy N."/>
            <person name="Sisk P."/>
            <person name="Stolte C."/>
            <person name="Sykes S."/>
            <person name="White J."/>
            <person name="Yandava C."/>
            <person name="Haas B."/>
            <person name="Nusbaum C."/>
            <person name="Birren B."/>
        </authorList>
    </citation>
    <scope>NUCLEOTIDE SEQUENCE</scope>
    <source>
        <strain evidence="10">ATCC 30864</strain>
    </source>
</reference>
<dbReference type="InterPro" id="IPR032413">
    <property type="entry name" value="Arm_3"/>
</dbReference>
<dbReference type="STRING" id="595528.A0A0D2WQI7"/>
<dbReference type="OrthoDB" id="29145at2759"/>
<comment type="similarity">
    <text evidence="1 5">Belongs to the importin alpha family.</text>
</comment>
<evidence type="ECO:0000256" key="4">
    <source>
        <dbReference type="ARBA" id="ARBA00022927"/>
    </source>
</evidence>
<evidence type="ECO:0000256" key="1">
    <source>
        <dbReference type="ARBA" id="ARBA00010394"/>
    </source>
</evidence>
<sequence>MLPPRKNVKDVNSSLADVRRKRQDAADDIRKKSKDDQMLKRRFMDESDDESETAPNTTGKQRVQADVGMLEQYAMEVMNSQDYATVFNAAHCLRKIVSKERNPPIDRLIDTGVVPFLLLHLKQFDNPDLQFESSWTLTNIASGTAQHTELVVRLGGIAVFSQLLSSHDERVVEQGMWALGNIAGENANYRDLVLRHGVLAGVLNKLSGTSNQSLLANGTWVISNLCRGKNPAPDFAIIRDAIPALAAVLNFTDSVGALTDACWAFSYIADSDEEQIAAVIESGAVQRLVELLQHPDTNIQTPAMRALGNIVTGTTAQTQTVLDCGFLSVVGTLLRSVKENIRKEACWCLSNILAGTASQVAQVIDANLLPLVLNAVSLGEARTRKEASWCIINLLTGGSDQQVRFAIGQGCIPPLCEVLSHSDAKLVTSALEAHLRILKLGQFANGSNPHAEFIETAGGMDKIEKLQHHRNDTIYKLANQIVTEYFSDDSTPEDAEDQNMMPTATQTGFTFSTEPAKSFAFQAPGQASHAQRMFAF</sequence>
<dbReference type="PhylomeDB" id="A0A0D2WQI7"/>
<dbReference type="Pfam" id="PF16186">
    <property type="entry name" value="Arm_3"/>
    <property type="match status" value="1"/>
</dbReference>
<dbReference type="RefSeq" id="XP_004347408.1">
    <property type="nucleotide sequence ID" value="XM_004347358.2"/>
</dbReference>
<feature type="region of interest" description="Disordered" evidence="7">
    <location>
        <begin position="1"/>
        <end position="62"/>
    </location>
</feature>
<evidence type="ECO:0000256" key="3">
    <source>
        <dbReference type="ARBA" id="ARBA00022737"/>
    </source>
</evidence>
<organism evidence="9 10">
    <name type="scientific">Capsaspora owczarzaki (strain ATCC 30864)</name>
    <dbReference type="NCBI Taxonomy" id="595528"/>
    <lineage>
        <taxon>Eukaryota</taxon>
        <taxon>Filasterea</taxon>
        <taxon>Capsaspora</taxon>
    </lineage>
</organism>
<dbReference type="InterPro" id="IPR000225">
    <property type="entry name" value="Armadillo"/>
</dbReference>
<feature type="repeat" description="ARM" evidence="6">
    <location>
        <begin position="155"/>
        <end position="197"/>
    </location>
</feature>
<dbReference type="InterPro" id="IPR002652">
    <property type="entry name" value="Importin-a_IBB"/>
</dbReference>
<dbReference type="SUPFAM" id="SSF48371">
    <property type="entry name" value="ARM repeat"/>
    <property type="match status" value="1"/>
</dbReference>
<dbReference type="GO" id="GO:0061608">
    <property type="term" value="F:nuclear import signal receptor activity"/>
    <property type="evidence" value="ECO:0007669"/>
    <property type="project" value="InterPro"/>
</dbReference>
<dbReference type="GO" id="GO:0005737">
    <property type="term" value="C:cytoplasm"/>
    <property type="evidence" value="ECO:0007669"/>
    <property type="project" value="InterPro"/>
</dbReference>
<name>A0A0D2WQI7_CAPO3</name>
<gene>
    <name evidence="9" type="ORF">CAOG_004661</name>
</gene>
<feature type="repeat" description="ARM" evidence="6">
    <location>
        <begin position="283"/>
        <end position="325"/>
    </location>
</feature>
<dbReference type="PROSITE" id="PS51214">
    <property type="entry name" value="IBB"/>
    <property type="match status" value="1"/>
</dbReference>
<keyword evidence="4 5" id="KW-0653">Protein transport</keyword>
<dbReference type="PIRSF" id="PIRSF005673">
    <property type="entry name" value="Importin_alpha"/>
    <property type="match status" value="1"/>
</dbReference>
<dbReference type="Gene3D" id="1.25.10.10">
    <property type="entry name" value="Leucine-rich Repeat Variant"/>
    <property type="match status" value="1"/>
</dbReference>
<dbReference type="PROSITE" id="PS50176">
    <property type="entry name" value="ARM_REPEAT"/>
    <property type="match status" value="2"/>
</dbReference>
<feature type="compositionally biased region" description="Basic and acidic residues" evidence="7">
    <location>
        <begin position="23"/>
        <end position="45"/>
    </location>
</feature>
<dbReference type="GO" id="GO:0006606">
    <property type="term" value="P:protein import into nucleus"/>
    <property type="evidence" value="ECO:0007669"/>
    <property type="project" value="InterPro"/>
</dbReference>
<evidence type="ECO:0000313" key="9">
    <source>
        <dbReference type="EMBL" id="KJE93950.1"/>
    </source>
</evidence>
<dbReference type="SMART" id="SM00185">
    <property type="entry name" value="ARM"/>
    <property type="match status" value="8"/>
</dbReference>
<keyword evidence="10" id="KW-1185">Reference proteome</keyword>
<proteinExistence type="inferred from homology"/>
<dbReference type="FunFam" id="1.25.10.10:FF:000009">
    <property type="entry name" value="Importin subunit alpha"/>
    <property type="match status" value="1"/>
</dbReference>
<dbReference type="InterPro" id="IPR024931">
    <property type="entry name" value="Importin_alpha"/>
</dbReference>
<keyword evidence="2 5" id="KW-0813">Transport</keyword>
<evidence type="ECO:0000256" key="6">
    <source>
        <dbReference type="PROSITE-ProRule" id="PRU00259"/>
    </source>
</evidence>
<dbReference type="InterPro" id="IPR016024">
    <property type="entry name" value="ARM-type_fold"/>
</dbReference>
<evidence type="ECO:0000256" key="7">
    <source>
        <dbReference type="SAM" id="MobiDB-lite"/>
    </source>
</evidence>
<dbReference type="EMBL" id="KE346366">
    <property type="protein sequence ID" value="KJE93950.1"/>
    <property type="molecule type" value="Genomic_DNA"/>
</dbReference>
<accession>A0A0D2WQI7</accession>
<dbReference type="Pfam" id="PF01749">
    <property type="entry name" value="IBB"/>
    <property type="match status" value="1"/>
</dbReference>
<dbReference type="OMA" id="NWSTISV"/>
<dbReference type="InterPro" id="IPR011989">
    <property type="entry name" value="ARM-like"/>
</dbReference>
<evidence type="ECO:0000256" key="5">
    <source>
        <dbReference type="PIRNR" id="PIRNR005673"/>
    </source>
</evidence>
<evidence type="ECO:0000259" key="8">
    <source>
        <dbReference type="PROSITE" id="PS51214"/>
    </source>
</evidence>
<keyword evidence="3" id="KW-0677">Repeat</keyword>
<evidence type="ECO:0000256" key="2">
    <source>
        <dbReference type="ARBA" id="ARBA00022448"/>
    </source>
</evidence>